<reference evidence="2 3" key="1">
    <citation type="submission" date="2024-01" db="EMBL/GenBank/DDBJ databases">
        <title>the genome sequence of strain Microbacterium schleiferi NBRC 15075.</title>
        <authorList>
            <person name="Ding Y."/>
            <person name="Zhang G."/>
        </authorList>
    </citation>
    <scope>NUCLEOTIDE SEQUENCE [LARGE SCALE GENOMIC DNA]</scope>
    <source>
        <strain evidence="2 3">NBRC 15075</strain>
    </source>
</reference>
<dbReference type="PANTHER" id="PTHR33387:SF3">
    <property type="entry name" value="DUF985 DOMAIN-CONTAINING PROTEIN"/>
    <property type="match status" value="1"/>
</dbReference>
<dbReference type="InterPro" id="IPR011051">
    <property type="entry name" value="RmlC_Cupin_sf"/>
</dbReference>
<accession>A0ABU7V7K7</accession>
<dbReference type="SUPFAM" id="SSF51182">
    <property type="entry name" value="RmlC-like cupins"/>
    <property type="match status" value="1"/>
</dbReference>
<organism evidence="2 3">
    <name type="scientific">Microbacterium schleiferi</name>
    <dbReference type="NCBI Taxonomy" id="69362"/>
    <lineage>
        <taxon>Bacteria</taxon>
        <taxon>Bacillati</taxon>
        <taxon>Actinomycetota</taxon>
        <taxon>Actinomycetes</taxon>
        <taxon>Micrococcales</taxon>
        <taxon>Microbacteriaceae</taxon>
        <taxon>Microbacterium</taxon>
    </lineage>
</organism>
<comment type="caution">
    <text evidence="2">The sequence shown here is derived from an EMBL/GenBank/DDBJ whole genome shotgun (WGS) entry which is preliminary data.</text>
</comment>
<name>A0ABU7V7K7_9MICO</name>
<dbReference type="RefSeq" id="WP_331791878.1">
    <property type="nucleotide sequence ID" value="NZ_JAZHOV010000006.1"/>
</dbReference>
<sequence length="180" mass="19828">MMEHVNRHPRADEWIERLGLRVLEGESGWWTPAFRSDVEVRTVDGVASPAANAIYYLLDPRRPINAWHWLAADDTHVIVDGGPVEYVVVDSDGMVTSSVVTRETRPMITVPAGSYKALRLVDPAGFALICSVVTPAWTPGRVRIGPPTRIERPAWLDDLTMSELTTGVAGVRRCSGRPAT</sequence>
<dbReference type="EMBL" id="JAZHOV010000006">
    <property type="protein sequence ID" value="MEF2255661.1"/>
    <property type="molecule type" value="Genomic_DNA"/>
</dbReference>
<feature type="domain" description="DUF985" evidence="1">
    <location>
        <begin position="13"/>
        <end position="138"/>
    </location>
</feature>
<dbReference type="InterPro" id="IPR009327">
    <property type="entry name" value="Cupin_DUF985"/>
</dbReference>
<dbReference type="InterPro" id="IPR014710">
    <property type="entry name" value="RmlC-like_jellyroll"/>
</dbReference>
<evidence type="ECO:0000313" key="2">
    <source>
        <dbReference type="EMBL" id="MEF2255661.1"/>
    </source>
</evidence>
<dbReference type="Proteomes" id="UP001351900">
    <property type="component" value="Unassembled WGS sequence"/>
</dbReference>
<gene>
    <name evidence="2" type="ORF">V2V91_11035</name>
</gene>
<proteinExistence type="predicted"/>
<dbReference type="InterPro" id="IPR039935">
    <property type="entry name" value="YML079W-like"/>
</dbReference>
<protein>
    <submittedName>
        <fullName evidence="2">Cupin domain-containing protein</fullName>
    </submittedName>
</protein>
<evidence type="ECO:0000313" key="3">
    <source>
        <dbReference type="Proteomes" id="UP001351900"/>
    </source>
</evidence>
<dbReference type="PANTHER" id="PTHR33387">
    <property type="entry name" value="RMLC-LIKE JELLY ROLL FOLD PROTEIN"/>
    <property type="match status" value="1"/>
</dbReference>
<evidence type="ECO:0000259" key="1">
    <source>
        <dbReference type="Pfam" id="PF06172"/>
    </source>
</evidence>
<dbReference type="Pfam" id="PF06172">
    <property type="entry name" value="Cupin_5"/>
    <property type="match status" value="1"/>
</dbReference>
<keyword evidence="3" id="KW-1185">Reference proteome</keyword>
<dbReference type="Gene3D" id="2.60.120.10">
    <property type="entry name" value="Jelly Rolls"/>
    <property type="match status" value="1"/>
</dbReference>